<gene>
    <name evidence="2" type="ORF">Y88_0984</name>
</gene>
<dbReference type="HOGENOM" id="CLU_3254883_0_0_5"/>
<proteinExistence type="predicted"/>
<dbReference type="EMBL" id="AEWJ01000038">
    <property type="protein sequence ID" value="EGD58922.1"/>
    <property type="molecule type" value="Genomic_DNA"/>
</dbReference>
<dbReference type="InParanoid" id="F1Z958"/>
<evidence type="ECO:0000313" key="2">
    <source>
        <dbReference type="EMBL" id="EGD58922.1"/>
    </source>
</evidence>
<dbReference type="AlphaFoldDB" id="F1Z958"/>
<dbReference type="STRING" id="983920.Y88_0984"/>
<evidence type="ECO:0000256" key="1">
    <source>
        <dbReference type="SAM" id="Phobius"/>
    </source>
</evidence>
<evidence type="ECO:0000313" key="3">
    <source>
        <dbReference type="Proteomes" id="UP000004728"/>
    </source>
</evidence>
<name>F1Z958_9SPHN</name>
<sequence>MYFLATWNGTPTPAWMPMVVALIGGYELVQCSQGLWLKRAGR</sequence>
<dbReference type="Proteomes" id="UP000004728">
    <property type="component" value="Unassembled WGS sequence"/>
</dbReference>
<keyword evidence="1" id="KW-0472">Membrane</keyword>
<keyword evidence="3" id="KW-1185">Reference proteome</keyword>
<feature type="transmembrane region" description="Helical" evidence="1">
    <location>
        <begin position="12"/>
        <end position="29"/>
    </location>
</feature>
<keyword evidence="1" id="KW-1133">Transmembrane helix</keyword>
<dbReference type="RefSeq" id="WP_008065928.1">
    <property type="nucleotide sequence ID" value="NZ_AQWK01000001.1"/>
</dbReference>
<keyword evidence="1" id="KW-0812">Transmembrane</keyword>
<protein>
    <submittedName>
        <fullName evidence="2">Uncharacterized protein</fullName>
    </submittedName>
</protein>
<accession>F1Z958</accession>
<comment type="caution">
    <text evidence="2">The sequence shown here is derived from an EMBL/GenBank/DDBJ whole genome shotgun (WGS) entry which is preliminary data.</text>
</comment>
<reference evidence="2 3" key="1">
    <citation type="journal article" date="2012" name="J. Bacteriol.">
        <title>Draft Genome Sequence of Novosphingobium nitrogenifigens Y88T.</title>
        <authorList>
            <person name="Strabala T.J."/>
            <person name="Macdonald L."/>
            <person name="Liu V."/>
            <person name="Smit A.M."/>
        </authorList>
    </citation>
    <scope>NUCLEOTIDE SEQUENCE [LARGE SCALE GENOMIC DNA]</scope>
    <source>
        <strain evidence="2 3">DSM 19370</strain>
    </source>
</reference>
<organism evidence="2 3">
    <name type="scientific">Novosphingobium nitrogenifigens DSM 19370</name>
    <dbReference type="NCBI Taxonomy" id="983920"/>
    <lineage>
        <taxon>Bacteria</taxon>
        <taxon>Pseudomonadati</taxon>
        <taxon>Pseudomonadota</taxon>
        <taxon>Alphaproteobacteria</taxon>
        <taxon>Sphingomonadales</taxon>
        <taxon>Sphingomonadaceae</taxon>
        <taxon>Novosphingobium</taxon>
    </lineage>
</organism>